<evidence type="ECO:0008006" key="4">
    <source>
        <dbReference type="Google" id="ProtNLM"/>
    </source>
</evidence>
<dbReference type="Pfam" id="PF04402">
    <property type="entry name" value="SIMPL"/>
    <property type="match status" value="1"/>
</dbReference>
<dbReference type="GO" id="GO:0006974">
    <property type="term" value="P:DNA damage response"/>
    <property type="evidence" value="ECO:0007669"/>
    <property type="project" value="TreeGrafter"/>
</dbReference>
<protein>
    <recommendedName>
        <fullName evidence="4">Outer membrane protein</fullName>
    </recommendedName>
</protein>
<gene>
    <name evidence="2" type="ordered locus">Fluta_3796</name>
</gene>
<dbReference type="Gene3D" id="3.30.70.2970">
    <property type="entry name" value="Protein of unknown function (DUF541), domain 2"/>
    <property type="match status" value="1"/>
</dbReference>
<feature type="chain" id="PRO_5003279845" description="Outer membrane protein" evidence="1">
    <location>
        <begin position="18"/>
        <end position="237"/>
    </location>
</feature>
<dbReference type="InterPro" id="IPR052022">
    <property type="entry name" value="26kDa_periplasmic_antigen"/>
</dbReference>
<dbReference type="InterPro" id="IPR007497">
    <property type="entry name" value="SIMPL/DUF541"/>
</dbReference>
<dbReference type="HOGENOM" id="CLU_1169285_0_0_10"/>
<keyword evidence="1" id="KW-0732">Signal</keyword>
<accession>F2IG97</accession>
<dbReference type="PANTHER" id="PTHR34387:SF2">
    <property type="entry name" value="SLR1258 PROTEIN"/>
    <property type="match status" value="1"/>
</dbReference>
<dbReference type="PANTHER" id="PTHR34387">
    <property type="entry name" value="SLR1258 PROTEIN"/>
    <property type="match status" value="1"/>
</dbReference>
<organism evidence="2 3">
    <name type="scientific">Fluviicola taffensis (strain DSM 16823 / NCIMB 13979 / RW262)</name>
    <dbReference type="NCBI Taxonomy" id="755732"/>
    <lineage>
        <taxon>Bacteria</taxon>
        <taxon>Pseudomonadati</taxon>
        <taxon>Bacteroidota</taxon>
        <taxon>Flavobacteriia</taxon>
        <taxon>Flavobacteriales</taxon>
        <taxon>Crocinitomicaceae</taxon>
        <taxon>Fluviicola</taxon>
    </lineage>
</organism>
<reference evidence="2 3" key="1">
    <citation type="journal article" date="2011" name="Stand. Genomic Sci.">
        <title>Complete genome sequence of the gliding freshwater bacterium Fluviicola taffensis type strain (RW262).</title>
        <authorList>
            <person name="Woyke T."/>
            <person name="Chertkov O."/>
            <person name="Lapidus A."/>
            <person name="Nolan M."/>
            <person name="Lucas S."/>
            <person name="Del Rio T.G."/>
            <person name="Tice H."/>
            <person name="Cheng J.F."/>
            <person name="Tapia R."/>
            <person name="Han C."/>
            <person name="Goodwin L."/>
            <person name="Pitluck S."/>
            <person name="Liolios K."/>
            <person name="Pagani I."/>
            <person name="Ivanova N."/>
            <person name="Huntemann M."/>
            <person name="Mavromatis K."/>
            <person name="Mikhailova N."/>
            <person name="Pati A."/>
            <person name="Chen A."/>
            <person name="Palaniappan K."/>
            <person name="Land M."/>
            <person name="Hauser L."/>
            <person name="Brambilla E.M."/>
            <person name="Rohde M."/>
            <person name="Mwirichia R."/>
            <person name="Sikorski J."/>
            <person name="Tindall B.J."/>
            <person name="Goker M."/>
            <person name="Bristow J."/>
            <person name="Eisen J.A."/>
            <person name="Markowitz V."/>
            <person name="Hugenholtz P."/>
            <person name="Klenk H.P."/>
            <person name="Kyrpides N.C."/>
        </authorList>
    </citation>
    <scope>NUCLEOTIDE SEQUENCE [LARGE SCALE GENOMIC DNA]</scope>
    <source>
        <strain evidence="3">DSM 16823 / RW262 / RW262</strain>
    </source>
</reference>
<dbReference type="Proteomes" id="UP000007463">
    <property type="component" value="Chromosome"/>
</dbReference>
<evidence type="ECO:0000313" key="3">
    <source>
        <dbReference type="Proteomes" id="UP000007463"/>
    </source>
</evidence>
<name>F2IG97_FLUTR</name>
<dbReference type="eggNOG" id="COG2968">
    <property type="taxonomic scope" value="Bacteria"/>
</dbReference>
<feature type="signal peptide" evidence="1">
    <location>
        <begin position="1"/>
        <end position="17"/>
    </location>
</feature>
<evidence type="ECO:0000256" key="1">
    <source>
        <dbReference type="SAM" id="SignalP"/>
    </source>
</evidence>
<dbReference type="AlphaFoldDB" id="F2IG97"/>
<dbReference type="Gene3D" id="3.30.110.170">
    <property type="entry name" value="Protein of unknown function (DUF541), domain 1"/>
    <property type="match status" value="1"/>
</dbReference>
<dbReference type="EMBL" id="CP002542">
    <property type="protein sequence ID" value="AEA45763.1"/>
    <property type="molecule type" value="Genomic_DNA"/>
</dbReference>
<evidence type="ECO:0000313" key="2">
    <source>
        <dbReference type="EMBL" id="AEA45763.1"/>
    </source>
</evidence>
<keyword evidence="3" id="KW-1185">Reference proteome</keyword>
<dbReference type="RefSeq" id="WP_013688521.1">
    <property type="nucleotide sequence ID" value="NC_015321.1"/>
</dbReference>
<reference evidence="3" key="2">
    <citation type="submission" date="2011-02" db="EMBL/GenBank/DDBJ databases">
        <title>The complete genome of Fluviicola taffensis DSM 16823.</title>
        <authorList>
            <consortium name="US DOE Joint Genome Institute (JGI-PGF)"/>
            <person name="Lucas S."/>
            <person name="Copeland A."/>
            <person name="Lapidus A."/>
            <person name="Bruce D."/>
            <person name="Goodwin L."/>
            <person name="Pitluck S."/>
            <person name="Kyrpides N."/>
            <person name="Mavromatis K."/>
            <person name="Ivanova N."/>
            <person name="Mikhailova N."/>
            <person name="Pagani I."/>
            <person name="Chertkov O."/>
            <person name="Detter J.C."/>
            <person name="Han C."/>
            <person name="Tapia R."/>
            <person name="Land M."/>
            <person name="Hauser L."/>
            <person name="Markowitz V."/>
            <person name="Cheng J.-F."/>
            <person name="Hugenholtz P."/>
            <person name="Woyke T."/>
            <person name="Wu D."/>
            <person name="Tindall B."/>
            <person name="Pomrenke H.G."/>
            <person name="Brambilla E."/>
            <person name="Klenk H.-P."/>
            <person name="Eisen J.A."/>
        </authorList>
    </citation>
    <scope>NUCLEOTIDE SEQUENCE [LARGE SCALE GENOMIC DNA]</scope>
    <source>
        <strain evidence="3">DSM 16823 / RW262 / RW262</strain>
    </source>
</reference>
<dbReference type="KEGG" id="fte:Fluta_3796"/>
<proteinExistence type="predicted"/>
<sequence precursor="true">MKKLLLVLALVSGTVFGQTEQQNSKPTVTVNGTAKVSIIPDMTELNIHVSSLKMNMADATKAIGDQTQKYLKILKDLGFKETDVKTTNFSASKNRIYRQNGPIDSGYVVSQNLTLKFAYDQATLQKIVARFSEVKDPVDFSIGFYLSDSLRENTEADLQGKAVADARKKATNLSTAAGVKVTTLKAIIFGSESPSSVYYKSDMRMYASAESSDGANLSFSPQAVELQEAVTVVWYIE</sequence>
<dbReference type="OrthoDB" id="6021921at2"/>
<dbReference type="STRING" id="755732.Fluta_3796"/>